<feature type="transmembrane region" description="Helical" evidence="9">
    <location>
        <begin position="56"/>
        <end position="74"/>
    </location>
</feature>
<feature type="transmembrane region" description="Helical" evidence="9">
    <location>
        <begin position="228"/>
        <end position="246"/>
    </location>
</feature>
<gene>
    <name evidence="10" type="ORF">DDT42_02106</name>
</gene>
<evidence type="ECO:0000256" key="8">
    <source>
        <dbReference type="ARBA" id="ARBA00035655"/>
    </source>
</evidence>
<comment type="caution">
    <text evidence="10">The sequence shown here is derived from an EMBL/GenBank/DDBJ whole genome shotgun (WGS) entry which is preliminary data.</text>
</comment>
<keyword evidence="5 9" id="KW-0812">Transmembrane</keyword>
<reference evidence="10 11" key="1">
    <citation type="journal article" date="2021" name="bioRxiv">
        <title>Unique metabolic strategies in Hadean analogues reveal hints for primordial physiology.</title>
        <authorList>
            <person name="Nobu M.K."/>
            <person name="Nakai R."/>
            <person name="Tamazawa S."/>
            <person name="Mori H."/>
            <person name="Toyoda A."/>
            <person name="Ijiri A."/>
            <person name="Suzuki S."/>
            <person name="Kurokawa K."/>
            <person name="Kamagata Y."/>
            <person name="Tamaki H."/>
        </authorList>
    </citation>
    <scope>NUCLEOTIDE SEQUENCE [LARGE SCALE GENOMIC DNA]</scope>
    <source>
        <strain evidence="10">BS525</strain>
    </source>
</reference>
<keyword evidence="4" id="KW-0997">Cell inner membrane</keyword>
<proteinExistence type="inferred from homology"/>
<name>A0A9E2BIY4_PSYF1</name>
<dbReference type="PANTHER" id="PTHR30574:SF1">
    <property type="entry name" value="SULPHUR TRANSPORT DOMAIN-CONTAINING PROTEIN"/>
    <property type="match status" value="1"/>
</dbReference>
<keyword evidence="3" id="KW-1003">Cell membrane</keyword>
<evidence type="ECO:0000256" key="3">
    <source>
        <dbReference type="ARBA" id="ARBA00022475"/>
    </source>
</evidence>
<dbReference type="Proteomes" id="UP000811545">
    <property type="component" value="Unassembled WGS sequence"/>
</dbReference>
<dbReference type="EMBL" id="QLTW01000390">
    <property type="protein sequence ID" value="MBT9146224.1"/>
    <property type="molecule type" value="Genomic_DNA"/>
</dbReference>
<dbReference type="GO" id="GO:0005886">
    <property type="term" value="C:plasma membrane"/>
    <property type="evidence" value="ECO:0007669"/>
    <property type="project" value="UniProtKB-SubCell"/>
</dbReference>
<dbReference type="InterPro" id="IPR026366">
    <property type="entry name" value="Seleno_YedE"/>
</dbReference>
<keyword evidence="2" id="KW-0813">Transport</keyword>
<evidence type="ECO:0000256" key="7">
    <source>
        <dbReference type="ARBA" id="ARBA00023136"/>
    </source>
</evidence>
<feature type="transmembrane region" description="Helical" evidence="9">
    <location>
        <begin position="266"/>
        <end position="288"/>
    </location>
</feature>
<evidence type="ECO:0000256" key="2">
    <source>
        <dbReference type="ARBA" id="ARBA00022448"/>
    </source>
</evidence>
<feature type="transmembrane region" description="Helical" evidence="9">
    <location>
        <begin position="157"/>
        <end position="180"/>
    </location>
</feature>
<feature type="transmembrane region" description="Helical" evidence="9">
    <location>
        <begin position="7"/>
        <end position="23"/>
    </location>
</feature>
<feature type="transmembrane region" description="Helical" evidence="9">
    <location>
        <begin position="328"/>
        <end position="349"/>
    </location>
</feature>
<evidence type="ECO:0000256" key="5">
    <source>
        <dbReference type="ARBA" id="ARBA00022692"/>
    </source>
</evidence>
<evidence type="ECO:0000256" key="4">
    <source>
        <dbReference type="ARBA" id="ARBA00022519"/>
    </source>
</evidence>
<protein>
    <recommendedName>
        <fullName evidence="12">YedE-related selenium metabolism membrane protein</fullName>
    </recommendedName>
</protein>
<feature type="transmembrane region" description="Helical" evidence="9">
    <location>
        <begin position="86"/>
        <end position="104"/>
    </location>
</feature>
<comment type="similarity">
    <text evidence="8">Belongs to the TsuA/YedE (TC 9.B.102) family.</text>
</comment>
<dbReference type="NCBIfam" id="TIGR04112">
    <property type="entry name" value="seleno_YedE"/>
    <property type="match status" value="1"/>
</dbReference>
<dbReference type="Pfam" id="PF04143">
    <property type="entry name" value="Sulf_transp"/>
    <property type="match status" value="2"/>
</dbReference>
<dbReference type="AlphaFoldDB" id="A0A9E2BIY4"/>
<sequence>MKENRLLLIITGGVIGLMAILLVKLGNPHNMGLCVACFYRDIVGALGLHRTATVQYLRPEIIGLILGSFIMATAKREFRPRGGSSPIIRFVLGFLMMTGAMVFLGCPLRMLLRLGNGDLNALIGLFGFVGGIWLGIQFLKNGYSLGKSSTQPLINGYFMSAFAVILLVLLIASPTFIFFTETRGPGFFRAPLILSLVAGLIIGALAQRTRLCTAGDIRNTIIIKDPTFLLRPFGILLFTLIGSLILNPTSFELGFLNQPFAHSDHIWNFLGMLLLGLTSVLLGGCPLRQTIMAAEGDGDSVFTIIGMMLGAAFSHNFGFAASTAYVPLYGKIAVVAGLLLVILLGWHIIKYEKVKG</sequence>
<evidence type="ECO:0000256" key="9">
    <source>
        <dbReference type="SAM" id="Phobius"/>
    </source>
</evidence>
<evidence type="ECO:0000256" key="1">
    <source>
        <dbReference type="ARBA" id="ARBA00004429"/>
    </source>
</evidence>
<evidence type="ECO:0008006" key="12">
    <source>
        <dbReference type="Google" id="ProtNLM"/>
    </source>
</evidence>
<evidence type="ECO:0000256" key="6">
    <source>
        <dbReference type="ARBA" id="ARBA00022989"/>
    </source>
</evidence>
<accession>A0A9E2BIY4</accession>
<dbReference type="InterPro" id="IPR007272">
    <property type="entry name" value="Sulf_transp_TsuA/YedE"/>
</dbReference>
<evidence type="ECO:0000313" key="11">
    <source>
        <dbReference type="Proteomes" id="UP000811545"/>
    </source>
</evidence>
<dbReference type="PANTHER" id="PTHR30574">
    <property type="entry name" value="INNER MEMBRANE PROTEIN YEDE"/>
    <property type="match status" value="1"/>
</dbReference>
<evidence type="ECO:0000313" key="10">
    <source>
        <dbReference type="EMBL" id="MBT9146224.1"/>
    </source>
</evidence>
<feature type="transmembrane region" description="Helical" evidence="9">
    <location>
        <begin position="186"/>
        <end position="207"/>
    </location>
</feature>
<keyword evidence="7 9" id="KW-0472">Membrane</keyword>
<feature type="transmembrane region" description="Helical" evidence="9">
    <location>
        <begin position="300"/>
        <end position="322"/>
    </location>
</feature>
<feature type="transmembrane region" description="Helical" evidence="9">
    <location>
        <begin position="119"/>
        <end position="136"/>
    </location>
</feature>
<comment type="subcellular location">
    <subcellularLocation>
        <location evidence="1">Cell inner membrane</location>
        <topology evidence="1">Multi-pass membrane protein</topology>
    </subcellularLocation>
</comment>
<organism evidence="10 11">
    <name type="scientific">Psychracetigena formicireducens</name>
    <dbReference type="NCBI Taxonomy" id="2986056"/>
    <lineage>
        <taxon>Bacteria</taxon>
        <taxon>Bacillati</taxon>
        <taxon>Candidatus Lithacetigenota</taxon>
        <taxon>Candidatus Psychracetigena</taxon>
    </lineage>
</organism>
<keyword evidence="6 9" id="KW-1133">Transmembrane helix</keyword>